<keyword evidence="6" id="KW-1185">Reference proteome</keyword>
<reference evidence="5" key="1">
    <citation type="submission" date="2023-06" db="EMBL/GenBank/DDBJ databases">
        <title>Survivors Of The Sea: Transcriptome response of Skeletonema marinoi to long-term dormancy.</title>
        <authorList>
            <person name="Pinder M.I.M."/>
            <person name="Kourtchenko O."/>
            <person name="Robertson E.K."/>
            <person name="Larsson T."/>
            <person name="Maumus F."/>
            <person name="Osuna-Cruz C.M."/>
            <person name="Vancaester E."/>
            <person name="Stenow R."/>
            <person name="Vandepoele K."/>
            <person name="Ploug H."/>
            <person name="Bruchert V."/>
            <person name="Godhe A."/>
            <person name="Topel M."/>
        </authorList>
    </citation>
    <scope>NUCLEOTIDE SEQUENCE</scope>
    <source>
        <strain evidence="5">R05AC</strain>
    </source>
</reference>
<dbReference type="GO" id="GO:0008168">
    <property type="term" value="F:methyltransferase activity"/>
    <property type="evidence" value="ECO:0007669"/>
    <property type="project" value="UniProtKB-KW"/>
</dbReference>
<evidence type="ECO:0000256" key="1">
    <source>
        <dbReference type="ARBA" id="ARBA00022603"/>
    </source>
</evidence>
<dbReference type="Gene3D" id="3.40.50.150">
    <property type="entry name" value="Vaccinia Virus protein VP39"/>
    <property type="match status" value="1"/>
</dbReference>
<dbReference type="EMBL" id="JATAAI010000017">
    <property type="protein sequence ID" value="KAK1739917.1"/>
    <property type="molecule type" value="Genomic_DNA"/>
</dbReference>
<comment type="caution">
    <text evidence="5">The sequence shown here is derived from an EMBL/GenBank/DDBJ whole genome shotgun (WGS) entry which is preliminary data.</text>
</comment>
<evidence type="ECO:0000313" key="5">
    <source>
        <dbReference type="EMBL" id="KAK1739917.1"/>
    </source>
</evidence>
<evidence type="ECO:0000259" key="4">
    <source>
        <dbReference type="Pfam" id="PF10672"/>
    </source>
</evidence>
<name>A0AAD9DA95_9STRA</name>
<dbReference type="InterPro" id="IPR019614">
    <property type="entry name" value="SAM-dep_methyl-trfase"/>
</dbReference>
<feature type="non-terminal residue" evidence="5">
    <location>
        <position position="1"/>
    </location>
</feature>
<dbReference type="EC" id="2.1.1.-" evidence="5"/>
<organism evidence="5 6">
    <name type="scientific">Skeletonema marinoi</name>
    <dbReference type="NCBI Taxonomy" id="267567"/>
    <lineage>
        <taxon>Eukaryota</taxon>
        <taxon>Sar</taxon>
        <taxon>Stramenopiles</taxon>
        <taxon>Ochrophyta</taxon>
        <taxon>Bacillariophyta</taxon>
        <taxon>Coscinodiscophyceae</taxon>
        <taxon>Thalassiosirophycidae</taxon>
        <taxon>Thalassiosirales</taxon>
        <taxon>Skeletonemataceae</taxon>
        <taxon>Skeletonema</taxon>
        <taxon>Skeletonema marinoi-dohrnii complex</taxon>
    </lineage>
</organism>
<proteinExistence type="predicted"/>
<evidence type="ECO:0000313" key="6">
    <source>
        <dbReference type="Proteomes" id="UP001224775"/>
    </source>
</evidence>
<dbReference type="PANTHER" id="PTHR43042:SF3">
    <property type="entry name" value="RIBOSOMAL RNA LARGE SUBUNIT METHYLTRANSFERASE YWBD-RELATED"/>
    <property type="match status" value="1"/>
</dbReference>
<evidence type="ECO:0000256" key="3">
    <source>
        <dbReference type="ARBA" id="ARBA00022691"/>
    </source>
</evidence>
<dbReference type="CDD" id="cd02440">
    <property type="entry name" value="AdoMet_MTases"/>
    <property type="match status" value="1"/>
</dbReference>
<keyword evidence="1 5" id="KW-0489">Methyltransferase</keyword>
<dbReference type="PANTHER" id="PTHR43042">
    <property type="entry name" value="SAM-DEPENDENT METHYLTRANSFERASE"/>
    <property type="match status" value="1"/>
</dbReference>
<dbReference type="SUPFAM" id="SSF53335">
    <property type="entry name" value="S-adenosyl-L-methionine-dependent methyltransferases"/>
    <property type="match status" value="1"/>
</dbReference>
<protein>
    <submittedName>
        <fullName evidence="5">Methyltransferase</fullName>
        <ecNumber evidence="5">2.1.1.-</ecNumber>
    </submittedName>
</protein>
<dbReference type="Pfam" id="PF10672">
    <property type="entry name" value="Methyltrans_SAM"/>
    <property type="match status" value="1"/>
</dbReference>
<dbReference type="AlphaFoldDB" id="A0AAD9DA95"/>
<dbReference type="GO" id="GO:0032259">
    <property type="term" value="P:methylation"/>
    <property type="evidence" value="ECO:0007669"/>
    <property type="project" value="UniProtKB-KW"/>
</dbReference>
<accession>A0AAD9DA95</accession>
<dbReference type="InterPro" id="IPR029063">
    <property type="entry name" value="SAM-dependent_MTases_sf"/>
</dbReference>
<sequence length="395" mass="43848">HHHHHQTNQVSQGGAISSSTIEHQSSLHHRVAQHNSIHMRLLLLLLSFLLQPQSSNSLGHPALLNSIKSFHQPPSSSVADACRIFHGRGGLHPGADHLTLDYYAPVFLLTSFGVELEENELDSYCSALCETLDANEDDDDISQQHELTIVYQCRGANTTAETRLLCGTIPDPHIVTENNGQDQYLAHLLRGQNHGLFLDMSNGRTWLRNKCQTKDVSSVLNLFSYTCAFSVAALNGGADKVVNIDMSRGALKVGQRNHELNGVSNKASFLSHDIFKTWGKMKRAGPFDCIVVDPPSYQKGSFVAKKDYGKVIRRLPSLLNKDGYALLCLNAPEMNSEFLLEKVKEECGTEMVFVERLENPSTFESAFPERALKVLLFQYQPSDDVSSVATEDFTV</sequence>
<dbReference type="Proteomes" id="UP001224775">
    <property type="component" value="Unassembled WGS sequence"/>
</dbReference>
<keyword evidence="2 5" id="KW-0808">Transferase</keyword>
<evidence type="ECO:0000256" key="2">
    <source>
        <dbReference type="ARBA" id="ARBA00022679"/>
    </source>
</evidence>
<feature type="domain" description="S-adenosylmethionine-dependent methyltransferase" evidence="4">
    <location>
        <begin position="83"/>
        <end position="378"/>
    </location>
</feature>
<gene>
    <name evidence="5" type="ORF">QTG54_009676</name>
</gene>
<keyword evidence="3" id="KW-0949">S-adenosyl-L-methionine</keyword>